<dbReference type="InterPro" id="IPR007493">
    <property type="entry name" value="DUF538"/>
</dbReference>
<evidence type="ECO:0000313" key="5">
    <source>
        <dbReference type="RefSeq" id="XP_048133141.1"/>
    </source>
</evidence>
<gene>
    <name evidence="3 4 5" type="primary">LOC115740708</name>
</gene>
<name>A0A8B8P5K9_9MYRT</name>
<sequence length="158" mass="17119">MTTSLPLLLLLSLLLLLLSPSSQSSDLTNLTRPVSRAHAELTTYGFPIGLLPADVRAYSINATSGDFYVDLHGPCRLTLPPDNYLATYSEKITGKIVRGRIAKLEGIRVRAFFRWWSITGIKSSGENLVFEVGGVSAKYPSNNFDEIPACGGGKRASS</sequence>
<evidence type="ECO:0000256" key="1">
    <source>
        <dbReference type="SAM" id="SignalP"/>
    </source>
</evidence>
<dbReference type="RefSeq" id="XP_048133141.1">
    <property type="nucleotide sequence ID" value="XM_048277184.1"/>
</dbReference>
<protein>
    <submittedName>
        <fullName evidence="3 4">Uncharacterized protein LOC115740708</fullName>
    </submittedName>
</protein>
<dbReference type="Gene3D" id="2.30.240.10">
    <property type="entry name" value="At5g01610-like"/>
    <property type="match status" value="1"/>
</dbReference>
<dbReference type="GeneID" id="115740708"/>
<dbReference type="OrthoDB" id="744548at2759"/>
<keyword evidence="1" id="KW-0732">Signal</keyword>
<dbReference type="SUPFAM" id="SSF141562">
    <property type="entry name" value="At5g01610-like"/>
    <property type="match status" value="1"/>
</dbReference>
<dbReference type="PANTHER" id="PTHR31676:SF172">
    <property type="entry name" value="OS01G0595400 PROTEIN"/>
    <property type="match status" value="1"/>
</dbReference>
<dbReference type="Pfam" id="PF04398">
    <property type="entry name" value="DUF538"/>
    <property type="match status" value="1"/>
</dbReference>
<reference evidence="3 4" key="1">
    <citation type="submission" date="2025-04" db="UniProtKB">
        <authorList>
            <consortium name="RefSeq"/>
        </authorList>
    </citation>
    <scope>IDENTIFICATION</scope>
    <source>
        <tissue evidence="5">Leaf</tissue>
    </source>
</reference>
<accession>A0A8B8P5K9</accession>
<evidence type="ECO:0000313" key="3">
    <source>
        <dbReference type="RefSeq" id="XP_030530134.1"/>
    </source>
</evidence>
<evidence type="ECO:0000313" key="4">
    <source>
        <dbReference type="RefSeq" id="XP_030530135.1"/>
    </source>
</evidence>
<dbReference type="Proteomes" id="UP000827889">
    <property type="component" value="Chromosome 4"/>
</dbReference>
<dbReference type="RefSeq" id="XP_030530135.1">
    <property type="nucleotide sequence ID" value="XM_030674275.1"/>
</dbReference>
<dbReference type="AlphaFoldDB" id="A0A8B8P5K9"/>
<evidence type="ECO:0000313" key="2">
    <source>
        <dbReference type="Proteomes" id="UP000827889"/>
    </source>
</evidence>
<keyword evidence="2" id="KW-1185">Reference proteome</keyword>
<dbReference type="PANTHER" id="PTHR31676">
    <property type="entry name" value="T31J12.3 PROTEIN-RELATED"/>
    <property type="match status" value="1"/>
</dbReference>
<dbReference type="InterPro" id="IPR036758">
    <property type="entry name" value="At5g01610-like"/>
</dbReference>
<feature type="signal peptide" evidence="1">
    <location>
        <begin position="1"/>
        <end position="24"/>
    </location>
</feature>
<dbReference type="RefSeq" id="XP_030530134.1">
    <property type="nucleotide sequence ID" value="XM_030674274.1"/>
</dbReference>
<proteinExistence type="predicted"/>
<organism evidence="2 4">
    <name type="scientific">Rhodamnia argentea</name>
    <dbReference type="NCBI Taxonomy" id="178133"/>
    <lineage>
        <taxon>Eukaryota</taxon>
        <taxon>Viridiplantae</taxon>
        <taxon>Streptophyta</taxon>
        <taxon>Embryophyta</taxon>
        <taxon>Tracheophyta</taxon>
        <taxon>Spermatophyta</taxon>
        <taxon>Magnoliopsida</taxon>
        <taxon>eudicotyledons</taxon>
        <taxon>Gunneridae</taxon>
        <taxon>Pentapetalae</taxon>
        <taxon>rosids</taxon>
        <taxon>malvids</taxon>
        <taxon>Myrtales</taxon>
        <taxon>Myrtaceae</taxon>
        <taxon>Myrtoideae</taxon>
        <taxon>Myrteae</taxon>
        <taxon>Australasian group</taxon>
        <taxon>Rhodamnia</taxon>
    </lineage>
</organism>
<dbReference type="KEGG" id="rarg:115740708"/>
<feature type="chain" id="PRO_5044666943" evidence="1">
    <location>
        <begin position="25"/>
        <end position="158"/>
    </location>
</feature>